<dbReference type="OrthoDB" id="9781848at2"/>
<dbReference type="EMBL" id="LLZH01000326">
    <property type="protein sequence ID" value="KUL23923.1"/>
    <property type="molecule type" value="Genomic_DNA"/>
</dbReference>
<gene>
    <name evidence="1" type="ORF">ADL15_44705</name>
</gene>
<reference evidence="1 2" key="1">
    <citation type="submission" date="2015-10" db="EMBL/GenBank/DDBJ databases">
        <authorList>
            <person name="Gilbert D.G."/>
        </authorList>
    </citation>
    <scope>NUCLEOTIDE SEQUENCE [LARGE SCALE GENOMIC DNA]</scope>
    <source>
        <strain evidence="1 2">NRRL B-16712</strain>
    </source>
</reference>
<evidence type="ECO:0000313" key="2">
    <source>
        <dbReference type="Proteomes" id="UP000053244"/>
    </source>
</evidence>
<dbReference type="AlphaFoldDB" id="A0A101JBV7"/>
<sequence>MREWYTELDLLGLPGEQVIAEARTYEEVVSTILHTSGLAETAALTPCPTRCPRCAARARGG</sequence>
<accession>A0A101JBV7</accession>
<dbReference type="RefSeq" id="WP_067705678.1">
    <property type="nucleotide sequence ID" value="NZ_LLZH01000326.1"/>
</dbReference>
<protein>
    <submittedName>
        <fullName evidence="1">Uncharacterized protein</fullName>
    </submittedName>
</protein>
<evidence type="ECO:0000313" key="1">
    <source>
        <dbReference type="EMBL" id="KUL23923.1"/>
    </source>
</evidence>
<organism evidence="1 2">
    <name type="scientific">Actinoplanes awajinensis subsp. mycoplanecinus</name>
    <dbReference type="NCBI Taxonomy" id="135947"/>
    <lineage>
        <taxon>Bacteria</taxon>
        <taxon>Bacillati</taxon>
        <taxon>Actinomycetota</taxon>
        <taxon>Actinomycetes</taxon>
        <taxon>Micromonosporales</taxon>
        <taxon>Micromonosporaceae</taxon>
        <taxon>Actinoplanes</taxon>
    </lineage>
</organism>
<comment type="caution">
    <text evidence="1">The sequence shown here is derived from an EMBL/GenBank/DDBJ whole genome shotgun (WGS) entry which is preliminary data.</text>
</comment>
<dbReference type="Proteomes" id="UP000053244">
    <property type="component" value="Unassembled WGS sequence"/>
</dbReference>
<keyword evidence="2" id="KW-1185">Reference proteome</keyword>
<name>A0A101JBV7_9ACTN</name>
<proteinExistence type="predicted"/>